<organism evidence="2">
    <name type="scientific">Nymphaea colorata</name>
    <name type="common">pocket water lily</name>
    <dbReference type="NCBI Taxonomy" id="210225"/>
    <lineage>
        <taxon>Eukaryota</taxon>
        <taxon>Viridiplantae</taxon>
        <taxon>Streptophyta</taxon>
        <taxon>Embryophyta</taxon>
        <taxon>Tracheophyta</taxon>
        <taxon>Spermatophyta</taxon>
        <taxon>Magnoliopsida</taxon>
        <taxon>Nymphaeales</taxon>
        <taxon>Nymphaeaceae</taxon>
        <taxon>Nymphaea</taxon>
    </lineage>
</organism>
<gene>
    <name evidence="2" type="ORF">NYM_LOCUS9155</name>
</gene>
<feature type="region of interest" description="Disordered" evidence="1">
    <location>
        <begin position="17"/>
        <end position="51"/>
    </location>
</feature>
<feature type="compositionally biased region" description="Polar residues" evidence="1">
    <location>
        <begin position="37"/>
        <end position="51"/>
    </location>
</feature>
<dbReference type="Gramene" id="NC12G0250050.1">
    <property type="protein sequence ID" value="NC12G0250050.1:cds"/>
    <property type="gene ID" value="NC12G0250050"/>
</dbReference>
<dbReference type="EMBL" id="LR721777">
    <property type="protein sequence ID" value="VVV78026.1"/>
    <property type="molecule type" value="Genomic_DNA"/>
</dbReference>
<proteinExistence type="predicted"/>
<dbReference type="AlphaFoldDB" id="A0A5K0YJ74"/>
<evidence type="ECO:0000313" key="2">
    <source>
        <dbReference type="EMBL" id="VVV78026.1"/>
    </source>
</evidence>
<reference evidence="2" key="1">
    <citation type="submission" date="2019-09" db="EMBL/GenBank/DDBJ databases">
        <authorList>
            <person name="Zhang L."/>
        </authorList>
    </citation>
    <scope>NUCLEOTIDE SEQUENCE</scope>
</reference>
<accession>A0A5K0YJ74</accession>
<protein>
    <submittedName>
        <fullName evidence="2">Uncharacterized protein</fullName>
    </submittedName>
</protein>
<feature type="compositionally biased region" description="Acidic residues" evidence="1">
    <location>
        <begin position="17"/>
        <end position="29"/>
    </location>
</feature>
<evidence type="ECO:0000256" key="1">
    <source>
        <dbReference type="SAM" id="MobiDB-lite"/>
    </source>
</evidence>
<name>A0A5K0YJ74_9MAGN</name>
<sequence length="65" mass="6983">MGEEAVSCCLRRRFGEYEDDEDDDGDNEADLFAGDTGSVSTVSDPTSSGKFSSALLPRILYAARS</sequence>